<comment type="caution">
    <text evidence="2">The sequence shown here is derived from an EMBL/GenBank/DDBJ whole genome shotgun (WGS) entry which is preliminary data.</text>
</comment>
<feature type="domain" description="CinA C-terminal" evidence="1">
    <location>
        <begin position="28"/>
        <end position="177"/>
    </location>
</feature>
<evidence type="ECO:0000259" key="1">
    <source>
        <dbReference type="Pfam" id="PF02464"/>
    </source>
</evidence>
<dbReference type="Proteomes" id="UP001501475">
    <property type="component" value="Unassembled WGS sequence"/>
</dbReference>
<sequence length="210" mass="20699">MPPKANAEPFESTNHRESTGALPDATAQLAALVVGAARHTGVTIGTAESLTGGLVAAALTSVPGASAVVRGGVISYATALKHQILGVSADLLTERGAVDPDVAAAMARGARHVLGSDWAIATTGVAGPDPADGKPVGTVFVAVAGPSGIRTAGLVLTGSRAEIRAATVDAALELLAEGLADVGVAVPIVGGVVQDRNPSTSRRAPKGERP</sequence>
<reference evidence="2 3" key="1">
    <citation type="journal article" date="2019" name="Int. J. Syst. Evol. Microbiol.">
        <title>The Global Catalogue of Microorganisms (GCM) 10K type strain sequencing project: providing services to taxonomists for standard genome sequencing and annotation.</title>
        <authorList>
            <consortium name="The Broad Institute Genomics Platform"/>
            <consortium name="The Broad Institute Genome Sequencing Center for Infectious Disease"/>
            <person name="Wu L."/>
            <person name="Ma J."/>
        </authorList>
    </citation>
    <scope>NUCLEOTIDE SEQUENCE [LARGE SCALE GENOMIC DNA]</scope>
    <source>
        <strain evidence="2 3">JCM 15591</strain>
    </source>
</reference>
<protein>
    <recommendedName>
        <fullName evidence="1">CinA C-terminal domain-containing protein</fullName>
    </recommendedName>
</protein>
<dbReference type="EMBL" id="BAAAPN010000017">
    <property type="protein sequence ID" value="GAA1748225.1"/>
    <property type="molecule type" value="Genomic_DNA"/>
</dbReference>
<dbReference type="NCBIfam" id="TIGR00199">
    <property type="entry name" value="PncC_domain"/>
    <property type="match status" value="1"/>
</dbReference>
<dbReference type="SUPFAM" id="SSF142433">
    <property type="entry name" value="CinA-like"/>
    <property type="match status" value="1"/>
</dbReference>
<name>A0ABN2K6I6_9MICO</name>
<proteinExistence type="predicted"/>
<dbReference type="InterPro" id="IPR008136">
    <property type="entry name" value="CinA_C"/>
</dbReference>
<gene>
    <name evidence="2" type="ORF">GCM10009810_05940</name>
</gene>
<evidence type="ECO:0000313" key="3">
    <source>
        <dbReference type="Proteomes" id="UP001501475"/>
    </source>
</evidence>
<accession>A0ABN2K6I6</accession>
<dbReference type="Pfam" id="PF02464">
    <property type="entry name" value="CinA"/>
    <property type="match status" value="1"/>
</dbReference>
<evidence type="ECO:0000313" key="2">
    <source>
        <dbReference type="EMBL" id="GAA1748225.1"/>
    </source>
</evidence>
<organism evidence="2 3">
    <name type="scientific">Nostocoides vanveenii</name>
    <dbReference type="NCBI Taxonomy" id="330835"/>
    <lineage>
        <taxon>Bacteria</taxon>
        <taxon>Bacillati</taxon>
        <taxon>Actinomycetota</taxon>
        <taxon>Actinomycetes</taxon>
        <taxon>Micrococcales</taxon>
        <taxon>Intrasporangiaceae</taxon>
        <taxon>Nostocoides</taxon>
    </lineage>
</organism>
<dbReference type="Gene3D" id="3.90.950.20">
    <property type="entry name" value="CinA-like"/>
    <property type="match status" value="1"/>
</dbReference>
<dbReference type="InterPro" id="IPR036653">
    <property type="entry name" value="CinA-like_C"/>
</dbReference>
<keyword evidence="3" id="KW-1185">Reference proteome</keyword>